<accession>A0AAE0FM45</accession>
<name>A0AAE0FM45_9CHLO</name>
<dbReference type="PRINTS" id="PR01415">
    <property type="entry name" value="ANKYRIN"/>
</dbReference>
<dbReference type="SUPFAM" id="SSF50998">
    <property type="entry name" value="Quinoprotein alcohol dehydrogenase-like"/>
    <property type="match status" value="1"/>
</dbReference>
<evidence type="ECO:0000256" key="1">
    <source>
        <dbReference type="ARBA" id="ARBA00022737"/>
    </source>
</evidence>
<dbReference type="AlphaFoldDB" id="A0AAE0FM45"/>
<dbReference type="InterPro" id="IPR036770">
    <property type="entry name" value="Ankyrin_rpt-contain_sf"/>
</dbReference>
<dbReference type="PANTHER" id="PTHR24171">
    <property type="entry name" value="ANKYRIN REPEAT DOMAIN-CONTAINING PROTEIN 39-RELATED"/>
    <property type="match status" value="1"/>
</dbReference>
<keyword evidence="2 3" id="KW-0040">ANK repeat</keyword>
<evidence type="ECO:0000313" key="5">
    <source>
        <dbReference type="Proteomes" id="UP001190700"/>
    </source>
</evidence>
<feature type="repeat" description="ANK" evidence="3">
    <location>
        <begin position="642"/>
        <end position="675"/>
    </location>
</feature>
<dbReference type="Gene3D" id="1.25.40.20">
    <property type="entry name" value="Ankyrin repeat-containing domain"/>
    <property type="match status" value="1"/>
</dbReference>
<dbReference type="Pfam" id="PF00023">
    <property type="entry name" value="Ank"/>
    <property type="match status" value="1"/>
</dbReference>
<dbReference type="InterPro" id="IPR002110">
    <property type="entry name" value="Ankyrin_rpt"/>
</dbReference>
<sequence>AASSGSVLWAVSFGAHVPMDDSEFEFFSHVYRTGNPIALDTDGSVIICGAYHAGEAEFAEVVLPAPSHESGSNAFVAKVNSRGSLEWAHAFRGTGTVVAESLAVADTDSMYGKDFVISGSFDGTASFGEADVASRGDSDAFVLKMSAAGTVLWSTAFGGNAFDGSSSIASDGYGNYFAVGRYMEAATFGEVVLGSEGGSSEAFLAKVSATGTVDWAASYGRGYASSVAVDTSFNTYIAGNTYIFDGDEIEGVAYLVKVNNLGTTMWRREYGASGANTFFRGVAADPDGHVAYVGSFSGIPVFEESSTSSSGTALFSEGKYDGYLGMVTTDGEYEWLKQFGSPENDWATAVAIDSDGSLIAVGSMGNGGTTFGDEVVNTSAPVSGFMVHVTNYYTVTTAGSPTAAPTISPYTTNAPIASAYGSSVTFACTVAVSYATASTSSFLDAYKAQIALDADVDVDAVEVYSVSLGSRRRSLLQSSSSVISTGVLFTSSSAGLTYATSGATSVTVAYNGETYSGNFASKNVVVNHSPPPPPPPRAANIWQAAGSNNLGAIQDYLNLGTSIDAVSQTGDAFDSVGTTALVEAAGAGHVEAVKFLLSRGANINKRAQNKNTALHVAARRSHQAVVKALIEAGARKESRNKENETPLHLAVGYASDIDVVELLLNNGARVNQRNNNKKTPLDIIKTTAKGRRIAKLLEQYGGRKGSEV</sequence>
<gene>
    <name evidence="4" type="ORF">CYMTET_28813</name>
</gene>
<dbReference type="PROSITE" id="PS50088">
    <property type="entry name" value="ANK_REPEAT"/>
    <property type="match status" value="3"/>
</dbReference>
<feature type="repeat" description="ANK" evidence="3">
    <location>
        <begin position="576"/>
        <end position="608"/>
    </location>
</feature>
<protein>
    <submittedName>
        <fullName evidence="4">Uncharacterized protein</fullName>
    </submittedName>
</protein>
<dbReference type="SUPFAM" id="SSF48403">
    <property type="entry name" value="Ankyrin repeat"/>
    <property type="match status" value="1"/>
</dbReference>
<dbReference type="SMART" id="SM00248">
    <property type="entry name" value="ANK"/>
    <property type="match status" value="3"/>
</dbReference>
<comment type="caution">
    <text evidence="4">The sequence shown here is derived from an EMBL/GenBank/DDBJ whole genome shotgun (WGS) entry which is preliminary data.</text>
</comment>
<dbReference type="EMBL" id="LGRX02016295">
    <property type="protein sequence ID" value="KAK3262327.1"/>
    <property type="molecule type" value="Genomic_DNA"/>
</dbReference>
<keyword evidence="5" id="KW-1185">Reference proteome</keyword>
<evidence type="ECO:0000256" key="2">
    <source>
        <dbReference type="ARBA" id="ARBA00023043"/>
    </source>
</evidence>
<dbReference type="InterPro" id="IPR011047">
    <property type="entry name" value="Quinoprotein_ADH-like_sf"/>
</dbReference>
<evidence type="ECO:0000256" key="3">
    <source>
        <dbReference type="PROSITE-ProRule" id="PRU00023"/>
    </source>
</evidence>
<reference evidence="4 5" key="1">
    <citation type="journal article" date="2015" name="Genome Biol. Evol.">
        <title>Comparative Genomics of a Bacterivorous Green Alga Reveals Evolutionary Causalities and Consequences of Phago-Mixotrophic Mode of Nutrition.</title>
        <authorList>
            <person name="Burns J.A."/>
            <person name="Paasch A."/>
            <person name="Narechania A."/>
            <person name="Kim E."/>
        </authorList>
    </citation>
    <scope>NUCLEOTIDE SEQUENCE [LARGE SCALE GENOMIC DNA]</scope>
    <source>
        <strain evidence="4 5">PLY_AMNH</strain>
    </source>
</reference>
<feature type="non-terminal residue" evidence="4">
    <location>
        <position position="1"/>
    </location>
</feature>
<evidence type="ECO:0000313" key="4">
    <source>
        <dbReference type="EMBL" id="KAK3262327.1"/>
    </source>
</evidence>
<keyword evidence="1" id="KW-0677">Repeat</keyword>
<dbReference type="Pfam" id="PF12796">
    <property type="entry name" value="Ank_2"/>
    <property type="match status" value="1"/>
</dbReference>
<dbReference type="PROSITE" id="PS50297">
    <property type="entry name" value="ANK_REP_REGION"/>
    <property type="match status" value="3"/>
</dbReference>
<organism evidence="4 5">
    <name type="scientific">Cymbomonas tetramitiformis</name>
    <dbReference type="NCBI Taxonomy" id="36881"/>
    <lineage>
        <taxon>Eukaryota</taxon>
        <taxon>Viridiplantae</taxon>
        <taxon>Chlorophyta</taxon>
        <taxon>Pyramimonadophyceae</taxon>
        <taxon>Pyramimonadales</taxon>
        <taxon>Pyramimonadaceae</taxon>
        <taxon>Cymbomonas</taxon>
    </lineage>
</organism>
<proteinExistence type="predicted"/>
<feature type="repeat" description="ANK" evidence="3">
    <location>
        <begin position="609"/>
        <end position="641"/>
    </location>
</feature>
<dbReference type="Proteomes" id="UP001190700">
    <property type="component" value="Unassembled WGS sequence"/>
</dbReference>